<keyword evidence="2" id="KW-1185">Reference proteome</keyword>
<dbReference type="Proteomes" id="UP000245946">
    <property type="component" value="Unassembled WGS sequence"/>
</dbReference>
<reference evidence="1 2" key="1">
    <citation type="journal article" date="2018" name="Mol. Biol. Evol.">
        <title>Broad Genomic Sampling Reveals a Smut Pathogenic Ancestry of the Fungal Clade Ustilaginomycotina.</title>
        <authorList>
            <person name="Kijpornyongpan T."/>
            <person name="Mondo S.J."/>
            <person name="Barry K."/>
            <person name="Sandor L."/>
            <person name="Lee J."/>
            <person name="Lipzen A."/>
            <person name="Pangilinan J."/>
            <person name="LaButti K."/>
            <person name="Hainaut M."/>
            <person name="Henrissat B."/>
            <person name="Grigoriev I.V."/>
            <person name="Spatafora J.W."/>
            <person name="Aime M.C."/>
        </authorList>
    </citation>
    <scope>NUCLEOTIDE SEQUENCE [LARGE SCALE GENOMIC DNA]</scope>
    <source>
        <strain evidence="1 2">MCA 4186</strain>
    </source>
</reference>
<sequence>MLRPRVQAWSIKPSQALTPFFLSPAWLPLTGSRGGACAPCLACCAGMCLCCACDDLCCGKSHPPPAYTDERACGEGGCCMGCGCCSGADCNCDCA</sequence>
<evidence type="ECO:0000313" key="2">
    <source>
        <dbReference type="Proteomes" id="UP000245946"/>
    </source>
</evidence>
<organism evidence="1 2">
    <name type="scientific">Tilletiopsis washingtonensis</name>
    <dbReference type="NCBI Taxonomy" id="58919"/>
    <lineage>
        <taxon>Eukaryota</taxon>
        <taxon>Fungi</taxon>
        <taxon>Dikarya</taxon>
        <taxon>Basidiomycota</taxon>
        <taxon>Ustilaginomycotina</taxon>
        <taxon>Exobasidiomycetes</taxon>
        <taxon>Entylomatales</taxon>
        <taxon>Entylomatales incertae sedis</taxon>
        <taxon>Tilletiopsis</taxon>
    </lineage>
</organism>
<accession>A0A316Z758</accession>
<dbReference type="EMBL" id="KZ819295">
    <property type="protein sequence ID" value="PWN97401.1"/>
    <property type="molecule type" value="Genomic_DNA"/>
</dbReference>
<proteinExistence type="predicted"/>
<gene>
    <name evidence="1" type="ORF">FA09DRAFT_330566</name>
</gene>
<dbReference type="RefSeq" id="XP_025597680.1">
    <property type="nucleotide sequence ID" value="XM_025742652.1"/>
</dbReference>
<dbReference type="GeneID" id="37270196"/>
<evidence type="ECO:0000313" key="1">
    <source>
        <dbReference type="EMBL" id="PWN97401.1"/>
    </source>
</evidence>
<protein>
    <submittedName>
        <fullName evidence="1">Uncharacterized protein</fullName>
    </submittedName>
</protein>
<dbReference type="AlphaFoldDB" id="A0A316Z758"/>
<name>A0A316Z758_9BASI</name>